<keyword evidence="8" id="KW-1133">Transmembrane helix</keyword>
<dbReference type="EMBL" id="QICL01000013">
    <property type="protein sequence ID" value="PXV63602.1"/>
    <property type="molecule type" value="Genomic_DNA"/>
</dbReference>
<dbReference type="Gene3D" id="3.30.565.10">
    <property type="entry name" value="Histidine kinase-like ATPase, C-terminal domain"/>
    <property type="match status" value="1"/>
</dbReference>
<keyword evidence="13" id="KW-1185">Reference proteome</keyword>
<dbReference type="InterPro" id="IPR015943">
    <property type="entry name" value="WD40/YVTN_repeat-like_dom_sf"/>
</dbReference>
<feature type="transmembrane region" description="Helical" evidence="8">
    <location>
        <begin position="905"/>
        <end position="929"/>
    </location>
</feature>
<evidence type="ECO:0000259" key="9">
    <source>
        <dbReference type="PROSITE" id="PS01124"/>
    </source>
</evidence>
<dbReference type="Pfam" id="PF00072">
    <property type="entry name" value="Response_reg"/>
    <property type="match status" value="1"/>
</dbReference>
<keyword evidence="3 7" id="KW-0597">Phosphoprotein</keyword>
<evidence type="ECO:0000256" key="7">
    <source>
        <dbReference type="PROSITE-ProRule" id="PRU00169"/>
    </source>
</evidence>
<dbReference type="CDD" id="cd00082">
    <property type="entry name" value="HisKA"/>
    <property type="match status" value="1"/>
</dbReference>
<dbReference type="SMART" id="SM00342">
    <property type="entry name" value="HTH_ARAC"/>
    <property type="match status" value="1"/>
</dbReference>
<feature type="domain" description="Histidine kinase" evidence="10">
    <location>
        <begin position="951"/>
        <end position="1166"/>
    </location>
</feature>
<evidence type="ECO:0000256" key="8">
    <source>
        <dbReference type="SAM" id="Phobius"/>
    </source>
</evidence>
<dbReference type="InterPro" id="IPR009057">
    <property type="entry name" value="Homeodomain-like_sf"/>
</dbReference>
<accession>A0A2V3PN33</accession>
<dbReference type="InterPro" id="IPR018060">
    <property type="entry name" value="HTH_AraC"/>
</dbReference>
<dbReference type="Pfam" id="PF02518">
    <property type="entry name" value="HATPase_c"/>
    <property type="match status" value="1"/>
</dbReference>
<dbReference type="GO" id="GO:0000155">
    <property type="term" value="F:phosphorelay sensor kinase activity"/>
    <property type="evidence" value="ECO:0007669"/>
    <property type="project" value="InterPro"/>
</dbReference>
<feature type="domain" description="HTH araC/xylS-type" evidence="9">
    <location>
        <begin position="1373"/>
        <end position="1472"/>
    </location>
</feature>
<dbReference type="SMART" id="SM00387">
    <property type="entry name" value="HATPase_c"/>
    <property type="match status" value="1"/>
</dbReference>
<dbReference type="SUPFAM" id="SSF47384">
    <property type="entry name" value="Homodimeric domain of signal transducing histidine kinase"/>
    <property type="match status" value="1"/>
</dbReference>
<dbReference type="Proteomes" id="UP000247973">
    <property type="component" value="Unassembled WGS sequence"/>
</dbReference>
<evidence type="ECO:0000256" key="1">
    <source>
        <dbReference type="ARBA" id="ARBA00000085"/>
    </source>
</evidence>
<dbReference type="InterPro" id="IPR036322">
    <property type="entry name" value="WD40_repeat_dom_sf"/>
</dbReference>
<dbReference type="SUPFAM" id="SSF50978">
    <property type="entry name" value="WD40 repeat-like"/>
    <property type="match status" value="1"/>
</dbReference>
<dbReference type="FunFam" id="2.60.40.10:FF:000791">
    <property type="entry name" value="Two-component system sensor histidine kinase/response regulator"/>
    <property type="match status" value="1"/>
</dbReference>
<dbReference type="RefSeq" id="WP_110310920.1">
    <property type="nucleotide sequence ID" value="NZ_QICL01000013.1"/>
</dbReference>
<dbReference type="InterPro" id="IPR004358">
    <property type="entry name" value="Sig_transdc_His_kin-like_C"/>
</dbReference>
<evidence type="ECO:0000256" key="3">
    <source>
        <dbReference type="ARBA" id="ARBA00022553"/>
    </source>
</evidence>
<dbReference type="OrthoDB" id="1108380at2"/>
<keyword evidence="4" id="KW-0805">Transcription regulation</keyword>
<dbReference type="InterPro" id="IPR013783">
    <property type="entry name" value="Ig-like_fold"/>
</dbReference>
<protein>
    <recommendedName>
        <fullName evidence="2">histidine kinase</fullName>
        <ecNumber evidence="2">2.7.13.3</ecNumber>
    </recommendedName>
</protein>
<dbReference type="InterPro" id="IPR011110">
    <property type="entry name" value="Reg_prop"/>
</dbReference>
<dbReference type="GO" id="GO:0003700">
    <property type="term" value="F:DNA-binding transcription factor activity"/>
    <property type="evidence" value="ECO:0007669"/>
    <property type="project" value="InterPro"/>
</dbReference>
<dbReference type="InterPro" id="IPR011006">
    <property type="entry name" value="CheY-like_superfamily"/>
</dbReference>
<evidence type="ECO:0000256" key="2">
    <source>
        <dbReference type="ARBA" id="ARBA00012438"/>
    </source>
</evidence>
<dbReference type="Gene3D" id="2.60.40.10">
    <property type="entry name" value="Immunoglobulins"/>
    <property type="match status" value="1"/>
</dbReference>
<evidence type="ECO:0000313" key="13">
    <source>
        <dbReference type="Proteomes" id="UP000247973"/>
    </source>
</evidence>
<evidence type="ECO:0000259" key="10">
    <source>
        <dbReference type="PROSITE" id="PS50109"/>
    </source>
</evidence>
<organism evidence="12 13">
    <name type="scientific">Dysgonomonas alginatilytica</name>
    <dbReference type="NCBI Taxonomy" id="1605892"/>
    <lineage>
        <taxon>Bacteria</taxon>
        <taxon>Pseudomonadati</taxon>
        <taxon>Bacteroidota</taxon>
        <taxon>Bacteroidia</taxon>
        <taxon>Bacteroidales</taxon>
        <taxon>Dysgonomonadaceae</taxon>
        <taxon>Dysgonomonas</taxon>
    </lineage>
</organism>
<dbReference type="GO" id="GO:0043565">
    <property type="term" value="F:sequence-specific DNA binding"/>
    <property type="evidence" value="ECO:0007669"/>
    <property type="project" value="InterPro"/>
</dbReference>
<dbReference type="Gene3D" id="1.10.10.60">
    <property type="entry name" value="Homeodomain-like"/>
    <property type="match status" value="1"/>
</dbReference>
<dbReference type="InterPro" id="IPR001789">
    <property type="entry name" value="Sig_transdc_resp-reg_receiver"/>
</dbReference>
<dbReference type="Pfam" id="PF12833">
    <property type="entry name" value="HTH_18"/>
    <property type="match status" value="1"/>
</dbReference>
<dbReference type="PROSITE" id="PS50110">
    <property type="entry name" value="RESPONSE_REGULATORY"/>
    <property type="match status" value="1"/>
</dbReference>
<dbReference type="SUPFAM" id="SSF50998">
    <property type="entry name" value="Quinoprotein alcohol dehydrogenase-like"/>
    <property type="match status" value="1"/>
</dbReference>
<proteinExistence type="predicted"/>
<dbReference type="SMART" id="SM00388">
    <property type="entry name" value="HisKA"/>
    <property type="match status" value="1"/>
</dbReference>
<keyword evidence="8" id="KW-0472">Membrane</keyword>
<dbReference type="SUPFAM" id="SSF52172">
    <property type="entry name" value="CheY-like"/>
    <property type="match status" value="1"/>
</dbReference>
<dbReference type="InterPro" id="IPR005467">
    <property type="entry name" value="His_kinase_dom"/>
</dbReference>
<dbReference type="SMART" id="SM00448">
    <property type="entry name" value="REC"/>
    <property type="match status" value="1"/>
</dbReference>
<dbReference type="PROSITE" id="PS01124">
    <property type="entry name" value="HTH_ARAC_FAMILY_2"/>
    <property type="match status" value="1"/>
</dbReference>
<name>A0A2V3PN33_9BACT</name>
<dbReference type="FunFam" id="1.10.287.130:FF:000045">
    <property type="entry name" value="Two-component system sensor histidine kinase/response regulator"/>
    <property type="match status" value="1"/>
</dbReference>
<dbReference type="PANTHER" id="PTHR43547:SF2">
    <property type="entry name" value="HYBRID SIGNAL TRANSDUCTION HISTIDINE KINASE C"/>
    <property type="match status" value="1"/>
</dbReference>
<dbReference type="Gene3D" id="3.40.50.2300">
    <property type="match status" value="1"/>
</dbReference>
<evidence type="ECO:0000256" key="5">
    <source>
        <dbReference type="ARBA" id="ARBA00023125"/>
    </source>
</evidence>
<dbReference type="EC" id="2.7.13.3" evidence="2"/>
<keyword evidence="6" id="KW-0804">Transcription</keyword>
<gene>
    <name evidence="12" type="ORF">CLV62_11389</name>
</gene>
<keyword evidence="8" id="KW-0812">Transmembrane</keyword>
<dbReference type="Pfam" id="PF07494">
    <property type="entry name" value="Reg_prop"/>
    <property type="match status" value="4"/>
</dbReference>
<reference evidence="12 13" key="1">
    <citation type="submission" date="2018-03" db="EMBL/GenBank/DDBJ databases">
        <title>Genomic Encyclopedia of Archaeal and Bacterial Type Strains, Phase II (KMG-II): from individual species to whole genera.</title>
        <authorList>
            <person name="Goeker M."/>
        </authorList>
    </citation>
    <scope>NUCLEOTIDE SEQUENCE [LARGE SCALE GENOMIC DNA]</scope>
    <source>
        <strain evidence="12 13">DSM 100214</strain>
    </source>
</reference>
<keyword evidence="5" id="KW-0238">DNA-binding</keyword>
<evidence type="ECO:0000256" key="6">
    <source>
        <dbReference type="ARBA" id="ARBA00023163"/>
    </source>
</evidence>
<dbReference type="InterPro" id="IPR011123">
    <property type="entry name" value="Y_Y_Y"/>
</dbReference>
<dbReference type="SUPFAM" id="SSF55874">
    <property type="entry name" value="ATPase domain of HSP90 chaperone/DNA topoisomerase II/histidine kinase"/>
    <property type="match status" value="1"/>
</dbReference>
<evidence type="ECO:0000259" key="11">
    <source>
        <dbReference type="PROSITE" id="PS50110"/>
    </source>
</evidence>
<evidence type="ECO:0000256" key="4">
    <source>
        <dbReference type="ARBA" id="ARBA00023015"/>
    </source>
</evidence>
<dbReference type="PROSITE" id="PS00041">
    <property type="entry name" value="HTH_ARAC_FAMILY_1"/>
    <property type="match status" value="1"/>
</dbReference>
<dbReference type="PROSITE" id="PS50109">
    <property type="entry name" value="HIS_KIN"/>
    <property type="match status" value="1"/>
</dbReference>
<evidence type="ECO:0000313" key="12">
    <source>
        <dbReference type="EMBL" id="PXV63602.1"/>
    </source>
</evidence>
<dbReference type="Gene3D" id="2.130.10.10">
    <property type="entry name" value="YVTN repeat-like/Quinoprotein amine dehydrogenase"/>
    <property type="match status" value="4"/>
</dbReference>
<dbReference type="InterPro" id="IPR036097">
    <property type="entry name" value="HisK_dim/P_sf"/>
</dbReference>
<dbReference type="InterPro" id="IPR036890">
    <property type="entry name" value="HATPase_C_sf"/>
</dbReference>
<dbReference type="PRINTS" id="PR00344">
    <property type="entry name" value="BCTRLSENSOR"/>
</dbReference>
<sequence>MINLRFLSLIFFFTINIALFSQPKCYFEHYGADDGLPQHTVMDILQDKKGFMWFSTWDGLSKFDGYKFYTYKIQAGDAYHMRSNRIDYIYEDQYGYIWTLSYDREAHRFDPKTERFMGIRSLDKYKDFNFTTTSILPMPSGKVWLLSERMGCVSITGSAFEVQLFNIQNKSIQANQVYSIHEDKNKTSWLLTDNGLYSVSEDGKIISSHFAEKEYNENRPMQSFYSAMELNNQIWFGSDDGRIWIYNKKDGQFSLFETHSPSRIKQLENIDNNQILIATNSDGFFIYDSKKEDLKKFTTKNLPAMPVNDIVSCYIDKSNNIWFELNYQGVSRFDIKTQTIKHLATKTENFSSIVFPPNFFIFEDNENRIWVHPRGGGFALYDPIKEALVPFYNEPSSPTWRFSDMLHAGFSDKQGNLWLSTRSHGLEKIIFNNDVFKSTIVDKNTHSTINNDVRCIFEDSNQNLWVSAKGGRIFVYDSTRTQIGYLCENGKIEYGEPIDGICYAMLEDDQKNLWVGTKGEGIYKLTPIKGSKQYKITQYKNSPTDLYSLSNNSIYSIFQDVKKRIWVGTYGGGLNLIDPNEEGRFINYKNNLKNYPNQLGYQIRIISSDKYGNICVGTTFGLIMFSPNFESVSSIDYKSFSRIPNDNNSLSGNDIYDICTTKTGETYLATFGGGLNKIIKVNENGFPEQFVSFTAKNGLPSDVILSITEDYRGKLWITTEGNLTKFDPVKTSFETYSEINRLIEGQNFSEGARCEAKSGIIYFGFSKGFISINPDKINDNTFKPYVALTNLQISNKSQSIGEDSPLDINIDDAKHLVLNHKQNFISIEFAALDYIEPKRIMYAYKLDGFDEDWIITKDQRIANYTNLSPGEYTFRVKSTNSDGIWTDNEHVLEIKITPSFWQTGWAYFLYFVLFTAALFIILRAIFLYYRLRDKVKLEQEQTEMKTRFFTDISHEIRTPLTMIVSPVENIIEDKKTPSEVKTQLQLVLKNANRMLDMVNQILDFRKIQKKKLNIQQTNIGSYIVSICDNFYEAAAEQKIKLNVENKAGDTKIWVDRDSIEKLMFNLLSNALKHTPAGKNIDILISDVSKDNTVLLQVKDEGRGMTRDILNKLFTRFASFNLDKNKPSTGIGLSIVKEVVDKHHAGISVSSEVDKGTCFTIKFLTGIQHFENEDNIICVYNEVEKEQAPISSDKNTEENNSNHTIELTEQPPQRETVLIVEDDSDLRQFIKTILEAHYDILEAANGKEGYDSAITNLPEFILSDIMMPEIDGVELLQNIRKNAETSHIPFILLTAKTDIESKLSGLDYGADDYITKPFSVKYLRARIDNIIEQRKRLYEFYSIGKQSSTSSSALPSEKLETEHQITQQDELFIKKIKEIIEKNIDNSDFFIDNLVAELAMSRTVFFKKLKSLTGLAPVEFIRDIKIKYAARLIESQQYTIKEVSFMIGISDTKYFTQCFKKIFNMTPSEYKNIKKDL</sequence>
<dbReference type="Pfam" id="PF00512">
    <property type="entry name" value="HisKA"/>
    <property type="match status" value="1"/>
</dbReference>
<dbReference type="InterPro" id="IPR018062">
    <property type="entry name" value="HTH_AraC-typ_CS"/>
</dbReference>
<dbReference type="Pfam" id="PF07495">
    <property type="entry name" value="Y_Y_Y"/>
    <property type="match status" value="1"/>
</dbReference>
<dbReference type="CDD" id="cd00146">
    <property type="entry name" value="PKD"/>
    <property type="match status" value="1"/>
</dbReference>
<dbReference type="SUPFAM" id="SSF46689">
    <property type="entry name" value="Homeodomain-like"/>
    <property type="match status" value="1"/>
</dbReference>
<feature type="domain" description="Response regulatory" evidence="11">
    <location>
        <begin position="1215"/>
        <end position="1330"/>
    </location>
</feature>
<dbReference type="InterPro" id="IPR011047">
    <property type="entry name" value="Quinoprotein_ADH-like_sf"/>
</dbReference>
<dbReference type="InterPro" id="IPR003661">
    <property type="entry name" value="HisK_dim/P_dom"/>
</dbReference>
<dbReference type="CDD" id="cd17574">
    <property type="entry name" value="REC_OmpR"/>
    <property type="match status" value="1"/>
</dbReference>
<dbReference type="PANTHER" id="PTHR43547">
    <property type="entry name" value="TWO-COMPONENT HISTIDINE KINASE"/>
    <property type="match status" value="1"/>
</dbReference>
<comment type="caution">
    <text evidence="12">The sequence shown here is derived from an EMBL/GenBank/DDBJ whole genome shotgun (WGS) entry which is preliminary data.</text>
</comment>
<feature type="modified residue" description="4-aspartylphosphate" evidence="7">
    <location>
        <position position="1263"/>
    </location>
</feature>
<dbReference type="InterPro" id="IPR003594">
    <property type="entry name" value="HATPase_dom"/>
</dbReference>
<comment type="catalytic activity">
    <reaction evidence="1">
        <text>ATP + protein L-histidine = ADP + protein N-phospho-L-histidine.</text>
        <dbReference type="EC" id="2.7.13.3"/>
    </reaction>
</comment>
<dbReference type="Gene3D" id="1.10.287.130">
    <property type="match status" value="1"/>
</dbReference>